<sequence>MASARTHKVDPRRAVLRDRARTARKIRNAVKAVNAGPAAASDHMMAGGVAPLIAHNYAAIITKKAKAAGRVPGEGTTVKKRKGKKGLTIPRTGDLARKKRHRVIPAAQWTREDIRAVALSGFRPKNEQVADFLAALALGRPAAARAAA</sequence>
<evidence type="ECO:0000256" key="1">
    <source>
        <dbReference type="SAM" id="MobiDB-lite"/>
    </source>
</evidence>
<dbReference type="EMBL" id="BAAATK010000018">
    <property type="protein sequence ID" value="GAA2439274.1"/>
    <property type="molecule type" value="Genomic_DNA"/>
</dbReference>
<protein>
    <submittedName>
        <fullName evidence="2">Uncharacterized protein</fullName>
    </submittedName>
</protein>
<keyword evidence="3" id="KW-1185">Reference proteome</keyword>
<dbReference type="Proteomes" id="UP001500460">
    <property type="component" value="Unassembled WGS sequence"/>
</dbReference>
<feature type="region of interest" description="Disordered" evidence="1">
    <location>
        <begin position="68"/>
        <end position="98"/>
    </location>
</feature>
<evidence type="ECO:0000313" key="3">
    <source>
        <dbReference type="Proteomes" id="UP001500460"/>
    </source>
</evidence>
<name>A0ABN3JSV2_9ACTN</name>
<gene>
    <name evidence="2" type="ORF">GCM10010421_31900</name>
</gene>
<dbReference type="RefSeq" id="WP_344603810.1">
    <property type="nucleotide sequence ID" value="NZ_BAAATK010000018.1"/>
</dbReference>
<evidence type="ECO:0000313" key="2">
    <source>
        <dbReference type="EMBL" id="GAA2439274.1"/>
    </source>
</evidence>
<proteinExistence type="predicted"/>
<accession>A0ABN3JSV2</accession>
<reference evidence="2 3" key="1">
    <citation type="journal article" date="2019" name="Int. J. Syst. Evol. Microbiol.">
        <title>The Global Catalogue of Microorganisms (GCM) 10K type strain sequencing project: providing services to taxonomists for standard genome sequencing and annotation.</title>
        <authorList>
            <consortium name="The Broad Institute Genomics Platform"/>
            <consortium name="The Broad Institute Genome Sequencing Center for Infectious Disease"/>
            <person name="Wu L."/>
            <person name="Ma J."/>
        </authorList>
    </citation>
    <scope>NUCLEOTIDE SEQUENCE [LARGE SCALE GENOMIC DNA]</scope>
    <source>
        <strain evidence="2 3">JCM 6922</strain>
    </source>
</reference>
<comment type="caution">
    <text evidence="2">The sequence shown here is derived from an EMBL/GenBank/DDBJ whole genome shotgun (WGS) entry which is preliminary data.</text>
</comment>
<organism evidence="2 3">
    <name type="scientific">Streptomyces glaucus</name>
    <dbReference type="NCBI Taxonomy" id="284029"/>
    <lineage>
        <taxon>Bacteria</taxon>
        <taxon>Bacillati</taxon>
        <taxon>Actinomycetota</taxon>
        <taxon>Actinomycetes</taxon>
        <taxon>Kitasatosporales</taxon>
        <taxon>Streptomycetaceae</taxon>
        <taxon>Streptomyces</taxon>
    </lineage>
</organism>